<organism evidence="2 3">
    <name type="scientific">Leptospira stimsonii</name>
    <dbReference type="NCBI Taxonomy" id="2202203"/>
    <lineage>
        <taxon>Bacteria</taxon>
        <taxon>Pseudomonadati</taxon>
        <taxon>Spirochaetota</taxon>
        <taxon>Spirochaetia</taxon>
        <taxon>Leptospirales</taxon>
        <taxon>Leptospiraceae</taxon>
        <taxon>Leptospira</taxon>
    </lineage>
</organism>
<evidence type="ECO:0000313" key="3">
    <source>
        <dbReference type="Proteomes" id="UP000265798"/>
    </source>
</evidence>
<dbReference type="Proteomes" id="UP000265798">
    <property type="component" value="Unassembled WGS sequence"/>
</dbReference>
<evidence type="ECO:0000256" key="1">
    <source>
        <dbReference type="SAM" id="MobiDB-lite"/>
    </source>
</evidence>
<name>A0A396Z730_9LEPT</name>
<dbReference type="EMBL" id="QHCT01000003">
    <property type="protein sequence ID" value="RHX89913.1"/>
    <property type="molecule type" value="Genomic_DNA"/>
</dbReference>
<comment type="caution">
    <text evidence="2">The sequence shown here is derived from an EMBL/GenBank/DDBJ whole genome shotgun (WGS) entry which is preliminary data.</text>
</comment>
<feature type="region of interest" description="Disordered" evidence="1">
    <location>
        <begin position="9"/>
        <end position="39"/>
    </location>
</feature>
<accession>A0A396Z730</accession>
<evidence type="ECO:0000313" key="2">
    <source>
        <dbReference type="EMBL" id="RHX89913.1"/>
    </source>
</evidence>
<sequence>MKSCFVIKENFPSFPASPPPPPDQGGGARFLQKGRGSSDRENFPNFRLLSLFLSFLSVSPSPISKFYRT</sequence>
<reference evidence="3" key="1">
    <citation type="submission" date="2018-05" db="EMBL/GenBank/DDBJ databases">
        <title>Leptospira yasudae sp. nov. and Leptospira stimsonii sp. nov., two pathogenic species of the genus Leptospira isolated from environmental sources.</title>
        <authorList>
            <person name="Casanovas-Massana A."/>
            <person name="Hamond C."/>
            <person name="Santos L.A."/>
            <person name="Hacker K.P."/>
            <person name="Balassiano I."/>
            <person name="Medeiros M.A."/>
            <person name="Reis M.G."/>
            <person name="Ko A.I."/>
            <person name="Wunder E.A."/>
        </authorList>
    </citation>
    <scope>NUCLEOTIDE SEQUENCE [LARGE SCALE GENOMIC DNA]</scope>
    <source>
        <strain evidence="3">Yale</strain>
    </source>
</reference>
<dbReference type="AlphaFoldDB" id="A0A396Z730"/>
<proteinExistence type="predicted"/>
<protein>
    <submittedName>
        <fullName evidence="2">Uncharacterized protein</fullName>
    </submittedName>
</protein>
<gene>
    <name evidence="2" type="ORF">DLM75_13250</name>
</gene>